<name>A0ABN0WWP7_9ACTN</name>
<dbReference type="EMBL" id="BAAABW010000015">
    <property type="protein sequence ID" value="GAA0348758.1"/>
    <property type="molecule type" value="Genomic_DNA"/>
</dbReference>
<keyword evidence="2" id="KW-1185">Reference proteome</keyword>
<protein>
    <submittedName>
        <fullName evidence="1">Uncharacterized protein</fullName>
    </submittedName>
</protein>
<comment type="caution">
    <text evidence="1">The sequence shown here is derived from an EMBL/GenBank/DDBJ whole genome shotgun (WGS) entry which is preliminary data.</text>
</comment>
<dbReference type="RefSeq" id="WP_344118018.1">
    <property type="nucleotide sequence ID" value="NZ_BAAABW010000015.1"/>
</dbReference>
<evidence type="ECO:0000313" key="1">
    <source>
        <dbReference type="EMBL" id="GAA0348758.1"/>
    </source>
</evidence>
<dbReference type="Proteomes" id="UP001500063">
    <property type="component" value="Unassembled WGS sequence"/>
</dbReference>
<reference evidence="1 2" key="1">
    <citation type="journal article" date="2019" name="Int. J. Syst. Evol. Microbiol.">
        <title>The Global Catalogue of Microorganisms (GCM) 10K type strain sequencing project: providing services to taxonomists for standard genome sequencing and annotation.</title>
        <authorList>
            <consortium name="The Broad Institute Genomics Platform"/>
            <consortium name="The Broad Institute Genome Sequencing Center for Infectious Disease"/>
            <person name="Wu L."/>
            <person name="Ma J."/>
        </authorList>
    </citation>
    <scope>NUCLEOTIDE SEQUENCE [LARGE SCALE GENOMIC DNA]</scope>
    <source>
        <strain evidence="1 2">JCM 4565</strain>
    </source>
</reference>
<gene>
    <name evidence="1" type="ORF">GCM10010319_26810</name>
</gene>
<organism evidence="1 2">
    <name type="scientific">Streptomyces blastmyceticus</name>
    <dbReference type="NCBI Taxonomy" id="68180"/>
    <lineage>
        <taxon>Bacteria</taxon>
        <taxon>Bacillati</taxon>
        <taxon>Actinomycetota</taxon>
        <taxon>Actinomycetes</taxon>
        <taxon>Kitasatosporales</taxon>
        <taxon>Streptomycetaceae</taxon>
        <taxon>Streptomyces</taxon>
    </lineage>
</organism>
<sequence>MAKKKITITLDEHKVAEVERLVSASSRDEAASTSAWIEDAVTAKLAQAERAQRALDWLVDRAQTENPGEWDAALAAVKAADERHGFTRTEGKHAA</sequence>
<evidence type="ECO:0000313" key="2">
    <source>
        <dbReference type="Proteomes" id="UP001500063"/>
    </source>
</evidence>
<proteinExistence type="predicted"/>
<accession>A0ABN0WWP7</accession>